<feature type="region of interest" description="Disordered" evidence="1">
    <location>
        <begin position="36"/>
        <end position="58"/>
    </location>
</feature>
<protein>
    <submittedName>
        <fullName evidence="2">Uncharacterized protein</fullName>
    </submittedName>
</protein>
<name>C4J7V5_MAIZE</name>
<sequence length="58" mass="6217">MDSLRGPTLLLLLQNLRSGMSANGSSNDSTICTQQTIKHSRTRLPAVRTGQTASSCLQ</sequence>
<dbReference type="AlphaFoldDB" id="C4J7V5"/>
<proteinExistence type="evidence at transcript level"/>
<evidence type="ECO:0000313" key="2">
    <source>
        <dbReference type="EMBL" id="ACR37255.1"/>
    </source>
</evidence>
<organism evidence="2">
    <name type="scientific">Zea mays</name>
    <name type="common">Maize</name>
    <dbReference type="NCBI Taxonomy" id="4577"/>
    <lineage>
        <taxon>Eukaryota</taxon>
        <taxon>Viridiplantae</taxon>
        <taxon>Streptophyta</taxon>
        <taxon>Embryophyta</taxon>
        <taxon>Tracheophyta</taxon>
        <taxon>Spermatophyta</taxon>
        <taxon>Magnoliopsida</taxon>
        <taxon>Liliopsida</taxon>
        <taxon>Poales</taxon>
        <taxon>Poaceae</taxon>
        <taxon>PACMAD clade</taxon>
        <taxon>Panicoideae</taxon>
        <taxon>Andropogonodae</taxon>
        <taxon>Andropogoneae</taxon>
        <taxon>Tripsacinae</taxon>
        <taxon>Zea</taxon>
    </lineage>
</organism>
<reference evidence="2" key="1">
    <citation type="journal article" date="2009" name="PLoS Genet.">
        <title>Sequencing, mapping, and analysis of 27,455 maize full-length cDNAs.</title>
        <authorList>
            <person name="Soderlund C."/>
            <person name="Descour A."/>
            <person name="Kudrna D."/>
            <person name="Bomhoff M."/>
            <person name="Boyd L."/>
            <person name="Currie J."/>
            <person name="Angelova A."/>
            <person name="Collura K."/>
            <person name="Wissotski M."/>
            <person name="Ashley E."/>
            <person name="Morrow D."/>
            <person name="Fernandes J."/>
            <person name="Walbot V."/>
            <person name="Yu Y."/>
        </authorList>
    </citation>
    <scope>NUCLEOTIDE SEQUENCE</scope>
    <source>
        <strain evidence="2">B73</strain>
    </source>
</reference>
<dbReference type="EMBL" id="BT086902">
    <property type="protein sequence ID" value="ACR37255.1"/>
    <property type="molecule type" value="mRNA"/>
</dbReference>
<feature type="compositionally biased region" description="Polar residues" evidence="1">
    <location>
        <begin position="49"/>
        <end position="58"/>
    </location>
</feature>
<accession>C4J7V5</accession>
<evidence type="ECO:0000256" key="1">
    <source>
        <dbReference type="SAM" id="MobiDB-lite"/>
    </source>
</evidence>